<evidence type="ECO:0000313" key="8">
    <source>
        <dbReference type="Proteomes" id="UP000435877"/>
    </source>
</evidence>
<dbReference type="RefSeq" id="WP_159269032.1">
    <property type="nucleotide sequence ID" value="NZ_CACSIK010000001.1"/>
</dbReference>
<dbReference type="Gene3D" id="1.10.1400.10">
    <property type="match status" value="1"/>
</dbReference>
<dbReference type="PANTHER" id="PTHR34218:SF3">
    <property type="entry name" value="ACYL-HOMOSERINE LACTONE ACYLASE PVDQ"/>
    <property type="match status" value="1"/>
</dbReference>
<dbReference type="PROSITE" id="PS51257">
    <property type="entry name" value="PROKAR_LIPOPROTEIN"/>
    <property type="match status" value="1"/>
</dbReference>
<reference evidence="8 9" key="1">
    <citation type="submission" date="2019-11" db="EMBL/GenBank/DDBJ databases">
        <authorList>
            <person name="Holert J."/>
        </authorList>
    </citation>
    <scope>NUCLEOTIDE SEQUENCE [LARGE SCALE GENOMIC DNA]</scope>
    <source>
        <strain evidence="7">BC3_2A</strain>
        <strain evidence="6">SB11_1A</strain>
    </source>
</reference>
<dbReference type="InterPro" id="IPR029055">
    <property type="entry name" value="Ntn_hydrolases_N"/>
</dbReference>
<keyword evidence="8" id="KW-1185">Reference proteome</keyword>
<dbReference type="EC" id="3.5.1.-" evidence="6"/>
<evidence type="ECO:0000313" key="7">
    <source>
        <dbReference type="EMBL" id="CAA0111608.1"/>
    </source>
</evidence>
<evidence type="ECO:0000256" key="5">
    <source>
        <dbReference type="SAM" id="MobiDB-lite"/>
    </source>
</evidence>
<dbReference type="GO" id="GO:0016811">
    <property type="term" value="F:hydrolase activity, acting on carbon-nitrogen (but not peptide) bonds, in linear amides"/>
    <property type="evidence" value="ECO:0007669"/>
    <property type="project" value="InterPro"/>
</dbReference>
<gene>
    <name evidence="6" type="primary">aac</name>
    <name evidence="6" type="ORF">IHBHHGIJ_02504</name>
    <name evidence="7" type="ORF">KFEGEMFD_02691</name>
</gene>
<evidence type="ECO:0000256" key="3">
    <source>
        <dbReference type="ARBA" id="ARBA00022801"/>
    </source>
</evidence>
<feature type="region of interest" description="Disordered" evidence="5">
    <location>
        <begin position="24"/>
        <end position="43"/>
    </location>
</feature>
<keyword evidence="3 6" id="KW-0378">Hydrolase</keyword>
<dbReference type="InterPro" id="IPR043146">
    <property type="entry name" value="Penicillin_amidase_N_B-knob"/>
</dbReference>
<dbReference type="Gene3D" id="3.60.20.10">
    <property type="entry name" value="Glutamine Phosphoribosylpyrophosphate, subunit 1, domain 1"/>
    <property type="match status" value="1"/>
</dbReference>
<name>A0A5S9NSP2_9GAMM</name>
<dbReference type="EMBL" id="CACSIM010000004">
    <property type="protein sequence ID" value="CAA0111608.1"/>
    <property type="molecule type" value="Genomic_DNA"/>
</dbReference>
<organism evidence="6 8">
    <name type="scientific">Zhongshania aliphaticivorans</name>
    <dbReference type="NCBI Taxonomy" id="1470434"/>
    <lineage>
        <taxon>Bacteria</taxon>
        <taxon>Pseudomonadati</taxon>
        <taxon>Pseudomonadota</taxon>
        <taxon>Gammaproteobacteria</taxon>
        <taxon>Cellvibrionales</taxon>
        <taxon>Spongiibacteraceae</taxon>
        <taxon>Zhongshania</taxon>
    </lineage>
</organism>
<dbReference type="Proteomes" id="UP000439591">
    <property type="component" value="Unassembled WGS sequence"/>
</dbReference>
<evidence type="ECO:0000313" key="6">
    <source>
        <dbReference type="EMBL" id="CAA0093613.1"/>
    </source>
</evidence>
<dbReference type="SUPFAM" id="SSF56235">
    <property type="entry name" value="N-terminal nucleophile aminohydrolases (Ntn hydrolases)"/>
    <property type="match status" value="1"/>
</dbReference>
<dbReference type="InterPro" id="IPR023343">
    <property type="entry name" value="Penicillin_amidase_dom1"/>
</dbReference>
<dbReference type="OrthoDB" id="9760084at2"/>
<keyword evidence="2" id="KW-0732">Signal</keyword>
<protein>
    <submittedName>
        <fullName evidence="6">Aculeacin-A acylase</fullName>
        <ecNumber evidence="6">3.5.1.-</ecNumber>
    </submittedName>
</protein>
<accession>A0A5S9NSP2</accession>
<dbReference type="PANTHER" id="PTHR34218">
    <property type="entry name" value="PEPTIDASE S45 PENICILLIN AMIDASE"/>
    <property type="match status" value="1"/>
</dbReference>
<dbReference type="Pfam" id="PF01804">
    <property type="entry name" value="Penicil_amidase"/>
    <property type="match status" value="1"/>
</dbReference>
<dbReference type="Proteomes" id="UP000435877">
    <property type="component" value="Unassembled WGS sequence"/>
</dbReference>
<comment type="similarity">
    <text evidence="1">Belongs to the peptidase S45 family.</text>
</comment>
<evidence type="ECO:0000256" key="1">
    <source>
        <dbReference type="ARBA" id="ARBA00006586"/>
    </source>
</evidence>
<proteinExistence type="inferred from homology"/>
<dbReference type="InterPro" id="IPR043147">
    <property type="entry name" value="Penicillin_amidase_A-knob"/>
</dbReference>
<dbReference type="GO" id="GO:0017000">
    <property type="term" value="P:antibiotic biosynthetic process"/>
    <property type="evidence" value="ECO:0007669"/>
    <property type="project" value="InterPro"/>
</dbReference>
<sequence>MRIYGLIITCIVLLSMTGCGGGGSSRNSDSGDDNGGNGNGGPQYQVEVRRTSFGIPHIKASNYGNMGYGYGYVHAEDNLCILAEDLLTIRGERAKYLGRDGTYTIVSNGSTANNVDSDFFWKFIATDEAIAPLKNSDQEAIDATKGFVAGYNRYVKELKAGQHPGRHLACRNEAWLTEITADDMFRRYFRLTLLASSSVFVNEVSQAKPPGPDNLPLPIDLDDILALDPAALPLSDGLPIGSNMYALGPDATSEESLLLGNPHFPWTGTERLYLTHLELPDAEIMGASLYGVPAVLIGFNEHFAWSHTVSTAYRFTFYELTLNPADPTQYLYDGEMRDMDANEVTINILEDDGTSTSETRTLYRSHYGPMLELAVSGIPVLEWSPLKAYTLRDANAENGSLMNQFFRWNRAQSFEEFVELHGSVLGVPWVNTAATGPGKPAYYGDVTVVPNVSDGKVQTCGALPLQVVLGQLMPGLPILDGSRSDCEWDNDEDAPRPGIFGPANLPKITRNDWVHNCNDSYWVSNPAEPLTGFAAIIGDEGTERTLRTRLCMQQVIKRLDSSDGRPGNLFNLDTLQEVALESTVLSEQLARQSVLSSYCALPTPILSTGGTPVEISDACSILASWDGKNNLNSVGGHIWREFWRGTGGPLPVATPLDDLLWLTPFSASDPVNTPATLNVLNPIVATALADGVQKVLDSPFELDTPMGQIQHSGAHDSVIPIFGGEGFEGSFTIANARGGGLEEDGYNITYGNSYIQTVTWDTAGNPVAEGFITYSQSGDPASPYYKNMTEAYSAKEWIKFPYLEADIAADTIETLNLSE</sequence>
<dbReference type="InterPro" id="IPR002692">
    <property type="entry name" value="S45"/>
</dbReference>
<evidence type="ECO:0000256" key="2">
    <source>
        <dbReference type="ARBA" id="ARBA00022729"/>
    </source>
</evidence>
<evidence type="ECO:0000256" key="4">
    <source>
        <dbReference type="ARBA" id="ARBA00023145"/>
    </source>
</evidence>
<dbReference type="Gene3D" id="1.10.439.10">
    <property type="entry name" value="Penicillin Amidohydrolase, domain 1"/>
    <property type="match status" value="1"/>
</dbReference>
<keyword evidence="4" id="KW-0865">Zymogen</keyword>
<dbReference type="EMBL" id="CACSIK010000001">
    <property type="protein sequence ID" value="CAA0093613.1"/>
    <property type="molecule type" value="Genomic_DNA"/>
</dbReference>
<dbReference type="Gene3D" id="2.30.120.10">
    <property type="match status" value="1"/>
</dbReference>
<evidence type="ECO:0000313" key="9">
    <source>
        <dbReference type="Proteomes" id="UP000439591"/>
    </source>
</evidence>
<dbReference type="AlphaFoldDB" id="A0A5S9NSP2"/>